<evidence type="ECO:0000256" key="1">
    <source>
        <dbReference type="ARBA" id="ARBA00022729"/>
    </source>
</evidence>
<dbReference type="SUPFAM" id="SSF53850">
    <property type="entry name" value="Periplasmic binding protein-like II"/>
    <property type="match status" value="1"/>
</dbReference>
<feature type="domain" description="Solute-binding protein family 3/N-terminal" evidence="3">
    <location>
        <begin position="30"/>
        <end position="265"/>
    </location>
</feature>
<dbReference type="EMBL" id="JAEDAK010000020">
    <property type="protein sequence ID" value="MBH9579297.1"/>
    <property type="molecule type" value="Genomic_DNA"/>
</dbReference>
<sequence length="269" mass="30262">MQILRLFRWRAALALCFALAAGCARAADPPVQVCFDEADHTPYLYRDAQGRWQGATLALTRAVLDRAGLAVQWRPMPWPRCLREVQEVAQRGEIELLIYGSRNQERERQFLFTQPLHRVTGGVWYSRRSYPQGPRLERLEDLGQYRLCGIHGYNYGWLSERGVSGVDSGALSLKAVLDKLARGRCELVLSSREPVRGAAQLGFVSLPEDFEFLPYPGREPVSQHLLVGRGSPRAEELLRRLDQALSELHASGAAHKLYKPFLPDGTGLP</sequence>
<evidence type="ECO:0000256" key="2">
    <source>
        <dbReference type="SAM" id="SignalP"/>
    </source>
</evidence>
<organism evidence="4 5">
    <name type="scientific">Inhella proteolytica</name>
    <dbReference type="NCBI Taxonomy" id="2795029"/>
    <lineage>
        <taxon>Bacteria</taxon>
        <taxon>Pseudomonadati</taxon>
        <taxon>Pseudomonadota</taxon>
        <taxon>Betaproteobacteria</taxon>
        <taxon>Burkholderiales</taxon>
        <taxon>Sphaerotilaceae</taxon>
        <taxon>Inhella</taxon>
    </lineage>
</organism>
<protein>
    <submittedName>
        <fullName evidence="4">Transporter substrate-binding domain-containing protein</fullName>
    </submittedName>
</protein>
<gene>
    <name evidence="4" type="ORF">I7X39_20570</name>
</gene>
<accession>A0A931J9K0</accession>
<dbReference type="InterPro" id="IPR001638">
    <property type="entry name" value="Solute-binding_3/MltF_N"/>
</dbReference>
<name>A0A931J9K0_9BURK</name>
<dbReference type="PROSITE" id="PS51257">
    <property type="entry name" value="PROKAR_LIPOPROTEIN"/>
    <property type="match status" value="1"/>
</dbReference>
<dbReference type="RefSeq" id="WP_198113102.1">
    <property type="nucleotide sequence ID" value="NZ_JAEDAK010000020.1"/>
</dbReference>
<comment type="caution">
    <text evidence="4">The sequence shown here is derived from an EMBL/GenBank/DDBJ whole genome shotgun (WGS) entry which is preliminary data.</text>
</comment>
<keyword evidence="1 2" id="KW-0732">Signal</keyword>
<evidence type="ECO:0000313" key="5">
    <source>
        <dbReference type="Proteomes" id="UP000613266"/>
    </source>
</evidence>
<dbReference type="Proteomes" id="UP000613266">
    <property type="component" value="Unassembled WGS sequence"/>
</dbReference>
<evidence type="ECO:0000259" key="3">
    <source>
        <dbReference type="SMART" id="SM00062"/>
    </source>
</evidence>
<reference evidence="4" key="1">
    <citation type="submission" date="2020-12" db="EMBL/GenBank/DDBJ databases">
        <title>The genome sequence of Inhella sp. 1Y17.</title>
        <authorList>
            <person name="Liu Y."/>
        </authorList>
    </citation>
    <scope>NUCLEOTIDE SEQUENCE</scope>
    <source>
        <strain evidence="4">1Y17</strain>
    </source>
</reference>
<dbReference type="PANTHER" id="PTHR35936:SF6">
    <property type="entry name" value="AMINO ACID ABC TRANSPORTER SUBSTRATE-BINDING PAAT FAMILY PROTEIN"/>
    <property type="match status" value="1"/>
</dbReference>
<proteinExistence type="predicted"/>
<evidence type="ECO:0000313" key="4">
    <source>
        <dbReference type="EMBL" id="MBH9579297.1"/>
    </source>
</evidence>
<dbReference type="Pfam" id="PF00497">
    <property type="entry name" value="SBP_bac_3"/>
    <property type="match status" value="1"/>
</dbReference>
<dbReference type="PANTHER" id="PTHR35936">
    <property type="entry name" value="MEMBRANE-BOUND LYTIC MUREIN TRANSGLYCOSYLASE F"/>
    <property type="match status" value="1"/>
</dbReference>
<dbReference type="SMART" id="SM00062">
    <property type="entry name" value="PBPb"/>
    <property type="match status" value="1"/>
</dbReference>
<dbReference type="AlphaFoldDB" id="A0A931J9K0"/>
<feature type="signal peptide" evidence="2">
    <location>
        <begin position="1"/>
        <end position="26"/>
    </location>
</feature>
<feature type="chain" id="PRO_5037255548" evidence="2">
    <location>
        <begin position="27"/>
        <end position="269"/>
    </location>
</feature>
<keyword evidence="5" id="KW-1185">Reference proteome</keyword>
<dbReference type="Gene3D" id="3.40.190.10">
    <property type="entry name" value="Periplasmic binding protein-like II"/>
    <property type="match status" value="2"/>
</dbReference>